<keyword evidence="2" id="KW-1185">Reference proteome</keyword>
<proteinExistence type="predicted"/>
<comment type="caution">
    <text evidence="1">The sequence shown here is derived from an EMBL/GenBank/DDBJ whole genome shotgun (WGS) entry which is preliminary data.</text>
</comment>
<sequence>MRTKITFLWFFCNLIFFNAQQNSNFEKLVNEEFGTLLESLLVDGKLDNDNAKAYLATVYGYNTDVNDYLQNADFSTNLNSINSTNLNTLQYVELVNSSLLNAIPNQKFQQISQNISDGLMFYNGIYDVTQGNITSNAIGMGIKIFDFFTMLHEGNKQWKLINQKIKNITPTLTKLNASTLPYTKLKIIDDFSSGRNWAITTNPPLSNYSTYIITTNLTEIKDNYLTISTKNYNSGDWFNLGISKEVIYKKARFYKNLEKFDFSKDFKMTLDVKLNINVLKNDRFLIHIGKGVQFEIWKHPSNTITFVTPIGYDITNEFGVLSTTAEGTTLEKKDKIWDKNKGIYLLSRSYGEQLSFDARKYLDKNFNEVVQIQIEKKGNIFTCRLNDKDFSEYFVTARNVNYFPDKYYLGFEILATNQKASVEIHRLELEHL</sequence>
<evidence type="ECO:0000313" key="2">
    <source>
        <dbReference type="Proteomes" id="UP001158050"/>
    </source>
</evidence>
<dbReference type="Proteomes" id="UP001158050">
    <property type="component" value="Unassembled WGS sequence"/>
</dbReference>
<dbReference type="EMBL" id="FXUO01000001">
    <property type="protein sequence ID" value="SMP88845.1"/>
    <property type="molecule type" value="Genomic_DNA"/>
</dbReference>
<evidence type="ECO:0000313" key="1">
    <source>
        <dbReference type="EMBL" id="SMP88845.1"/>
    </source>
</evidence>
<reference evidence="1 2" key="1">
    <citation type="submission" date="2017-05" db="EMBL/GenBank/DDBJ databases">
        <authorList>
            <person name="Varghese N."/>
            <person name="Submissions S."/>
        </authorList>
    </citation>
    <scope>NUCLEOTIDE SEQUENCE [LARGE SCALE GENOMIC DNA]</scope>
    <source>
        <strain evidence="1 2">DSM 18015</strain>
    </source>
</reference>
<name>A0ABY1QYT0_9FLAO</name>
<dbReference type="RefSeq" id="WP_283415436.1">
    <property type="nucleotide sequence ID" value="NZ_FXUO01000001.1"/>
</dbReference>
<protein>
    <submittedName>
        <fullName evidence="1">Uncharacterized protein</fullName>
    </submittedName>
</protein>
<gene>
    <name evidence="1" type="ORF">SAMN05421679_101563</name>
</gene>
<accession>A0ABY1QYT0</accession>
<organism evidence="1 2">
    <name type="scientific">Epilithonimonas pallida</name>
    <dbReference type="NCBI Taxonomy" id="373671"/>
    <lineage>
        <taxon>Bacteria</taxon>
        <taxon>Pseudomonadati</taxon>
        <taxon>Bacteroidota</taxon>
        <taxon>Flavobacteriia</taxon>
        <taxon>Flavobacteriales</taxon>
        <taxon>Weeksellaceae</taxon>
        <taxon>Chryseobacterium group</taxon>
        <taxon>Epilithonimonas</taxon>
    </lineage>
</organism>